<dbReference type="AlphaFoldDB" id="A0A5M9J112"/>
<keyword evidence="2" id="KW-0964">Secreted</keyword>
<feature type="compositionally biased region" description="Basic and acidic residues" evidence="4">
    <location>
        <begin position="618"/>
        <end position="631"/>
    </location>
</feature>
<reference evidence="7 8" key="1">
    <citation type="journal article" date="2018" name="Plant Biotechnol. Rep.">
        <title>Diversity and antifungal activity of endophytic bacteria associated with Panax ginseng seedlings.</title>
        <authorList>
            <person name="Park J.M."/>
            <person name="Hong C.E."/>
            <person name="Jo S.H."/>
        </authorList>
    </citation>
    <scope>NUCLEOTIDE SEQUENCE [LARGE SCALE GENOMIC DNA]</scope>
    <source>
        <strain evidence="7 8">PgKB38</strain>
    </source>
</reference>
<dbReference type="PANTHER" id="PTHR12338:SF8">
    <property type="entry name" value="HEME_HEMOPEXIN-BINDING PROTEIN"/>
    <property type="match status" value="1"/>
</dbReference>
<evidence type="ECO:0000313" key="8">
    <source>
        <dbReference type="Proteomes" id="UP000323425"/>
    </source>
</evidence>
<dbReference type="RefSeq" id="WP_223840717.1">
    <property type="nucleotide sequence ID" value="NZ_VTFH01000001.1"/>
</dbReference>
<evidence type="ECO:0000256" key="2">
    <source>
        <dbReference type="ARBA" id="ARBA00022525"/>
    </source>
</evidence>
<feature type="chain" id="PRO_5024344696" evidence="5">
    <location>
        <begin position="23"/>
        <end position="631"/>
    </location>
</feature>
<dbReference type="PANTHER" id="PTHR12338">
    <property type="entry name" value="AUTOTRANSPORTER"/>
    <property type="match status" value="1"/>
</dbReference>
<proteinExistence type="predicted"/>
<dbReference type="EMBL" id="VTFH01000001">
    <property type="protein sequence ID" value="KAA8562150.1"/>
    <property type="molecule type" value="Genomic_DNA"/>
</dbReference>
<accession>A0A5M9J112</accession>
<evidence type="ECO:0000256" key="5">
    <source>
        <dbReference type="SAM" id="SignalP"/>
    </source>
</evidence>
<evidence type="ECO:0000259" key="6">
    <source>
        <dbReference type="SMART" id="SM00912"/>
    </source>
</evidence>
<organism evidence="7 8">
    <name type="scientific">Pseudomonas extremaustralis</name>
    <dbReference type="NCBI Taxonomy" id="359110"/>
    <lineage>
        <taxon>Bacteria</taxon>
        <taxon>Pseudomonadati</taxon>
        <taxon>Pseudomonadota</taxon>
        <taxon>Gammaproteobacteria</taxon>
        <taxon>Pseudomonadales</taxon>
        <taxon>Pseudomonadaceae</taxon>
        <taxon>Pseudomonas</taxon>
    </lineage>
</organism>
<dbReference type="SMART" id="SM00912">
    <property type="entry name" value="Haemagg_act"/>
    <property type="match status" value="1"/>
</dbReference>
<dbReference type="NCBIfam" id="TIGR01901">
    <property type="entry name" value="adhes_NPXG"/>
    <property type="match status" value="1"/>
</dbReference>
<evidence type="ECO:0000256" key="4">
    <source>
        <dbReference type="SAM" id="MobiDB-lite"/>
    </source>
</evidence>
<feature type="region of interest" description="Disordered" evidence="4">
    <location>
        <begin position="578"/>
        <end position="631"/>
    </location>
</feature>
<dbReference type="GO" id="GO:0005576">
    <property type="term" value="C:extracellular region"/>
    <property type="evidence" value="ECO:0007669"/>
    <property type="project" value="UniProtKB-SubCell"/>
</dbReference>
<evidence type="ECO:0000313" key="7">
    <source>
        <dbReference type="EMBL" id="KAA8562150.1"/>
    </source>
</evidence>
<feature type="domain" description="Filamentous haemagglutinin FhaB/tRNA nuclease CdiA-like TPS" evidence="6">
    <location>
        <begin position="20"/>
        <end position="131"/>
    </location>
</feature>
<dbReference type="InterPro" id="IPR008638">
    <property type="entry name" value="FhaB/CdiA-like_TPS"/>
</dbReference>
<feature type="signal peptide" evidence="5">
    <location>
        <begin position="1"/>
        <end position="22"/>
    </location>
</feature>
<comment type="subcellular location">
    <subcellularLocation>
        <location evidence="1">Secreted</location>
    </subcellularLocation>
</comment>
<dbReference type="Pfam" id="PF05860">
    <property type="entry name" value="TPS"/>
    <property type="match status" value="1"/>
</dbReference>
<dbReference type="SUPFAM" id="SSF51126">
    <property type="entry name" value="Pectin lyase-like"/>
    <property type="match status" value="1"/>
</dbReference>
<sequence length="631" mass="63733">MTIKPTLMALSLAMAMATSAVAAPVNPVIVNGQVTFTQDGNTLTVTNSPNAIINWSSFSIAQGELVRFVQQSSNSSVLNRITGQDPSVILGTLQSNGRVFLINPNGIVFGGGAQINVGGLVASSLAISNADFLSGNRRFSADGPAGQVSNQGAITTPSGGQVYLIAPDVNNTGIITTPQGETVLAAGHSVQLVDSTNPGMHVVVSAEKDQALNLGTVIAQGGTIGIYGALVNQRGTLNANSAVVGANGKVVLKSSRTTLLEAGSSTTATGVGGGGDIHVLGEQVGVMGNARIDASGQRGGGRVLIGGDYQGKNPAILNAKHSYVSQDARISADALASGDGGKIIVWGNDTTRVYGTLSARGGAASGNGGLVETSGHFLDVAGARVDTRAALGTAGFWQLDPANILVTSFLSGPSASLGDVSAFANAPGADSEIDADLLSNATSNVLLQATHDITFYTGVNNTNSGVGLTAQAGNDIHVNSLIRFSGDITLAANHDGAGTASGSGRVFTEGVPTAGGRLTITDVDRPPVEPPKPVTVPPSADICTLAPNSALCQVLSPPTAREPNNPVQMATNEVIKTVNRSSSSVMDTASSGIPAEKSRGPSVPANKAEGNTDASTDQGDKHEPAKKLYCN</sequence>
<feature type="compositionally biased region" description="Polar residues" evidence="4">
    <location>
        <begin position="578"/>
        <end position="591"/>
    </location>
</feature>
<gene>
    <name evidence="7" type="primary">hxuA_1</name>
    <name evidence="7" type="ORF">FX985_02216</name>
</gene>
<name>A0A5M9J112_9PSED</name>
<evidence type="ECO:0000256" key="3">
    <source>
        <dbReference type="ARBA" id="ARBA00022729"/>
    </source>
</evidence>
<dbReference type="InterPro" id="IPR012334">
    <property type="entry name" value="Pectin_lyas_fold"/>
</dbReference>
<dbReference type="InterPro" id="IPR011050">
    <property type="entry name" value="Pectin_lyase_fold/virulence"/>
</dbReference>
<evidence type="ECO:0000256" key="1">
    <source>
        <dbReference type="ARBA" id="ARBA00004613"/>
    </source>
</evidence>
<protein>
    <submittedName>
        <fullName evidence="7">Heme/hemopexin-binding protein</fullName>
    </submittedName>
</protein>
<keyword evidence="3 5" id="KW-0732">Signal</keyword>
<dbReference type="InterPro" id="IPR050909">
    <property type="entry name" value="Bact_Autotransporter_VF"/>
</dbReference>
<dbReference type="Gene3D" id="2.160.20.10">
    <property type="entry name" value="Single-stranded right-handed beta-helix, Pectin lyase-like"/>
    <property type="match status" value="1"/>
</dbReference>
<comment type="caution">
    <text evidence="7">The sequence shown here is derived from an EMBL/GenBank/DDBJ whole genome shotgun (WGS) entry which is preliminary data.</text>
</comment>
<dbReference type="Proteomes" id="UP000323425">
    <property type="component" value="Unassembled WGS sequence"/>
</dbReference>